<dbReference type="EMBL" id="JBAHYK010000357">
    <property type="protein sequence ID" value="KAL0574869.1"/>
    <property type="molecule type" value="Genomic_DNA"/>
</dbReference>
<proteinExistence type="predicted"/>
<gene>
    <name evidence="2" type="ORF">V5O48_007096</name>
</gene>
<protein>
    <submittedName>
        <fullName evidence="2">Uncharacterized protein</fullName>
    </submittedName>
</protein>
<comment type="caution">
    <text evidence="2">The sequence shown here is derived from an EMBL/GenBank/DDBJ whole genome shotgun (WGS) entry which is preliminary data.</text>
</comment>
<accession>A0ABR3FHN3</accession>
<reference evidence="2 3" key="1">
    <citation type="submission" date="2024-02" db="EMBL/GenBank/DDBJ databases">
        <title>A draft genome for the cacao thread blight pathogen Marasmius crinis-equi.</title>
        <authorList>
            <person name="Cohen S.P."/>
            <person name="Baruah I.K."/>
            <person name="Amoako-Attah I."/>
            <person name="Bukari Y."/>
            <person name="Meinhardt L.W."/>
            <person name="Bailey B.A."/>
        </authorList>
    </citation>
    <scope>NUCLEOTIDE SEQUENCE [LARGE SCALE GENOMIC DNA]</scope>
    <source>
        <strain evidence="2 3">GH-76</strain>
    </source>
</reference>
<evidence type="ECO:0000313" key="3">
    <source>
        <dbReference type="Proteomes" id="UP001465976"/>
    </source>
</evidence>
<feature type="compositionally biased region" description="Acidic residues" evidence="1">
    <location>
        <begin position="488"/>
        <end position="499"/>
    </location>
</feature>
<sequence>MLTMAQSSTPSAVVANANATAGISKQLPLTQETSDTPKMTLADEQPPEPPATVENPEENGDQENEVKPRKLGETGRYTFSEEQKAILFSKMPAYNAAPNRQKSKFAAELYDLHIKFPIFAIPKGRTPQEWKASLLRLYPNNAKKFKNVGTAGGTTNSNSKASSSKPNKPSQMKAADGPARVKPLAKLLNKLVGGVLTIKTGREAFGDAHVQMIERIMDEKKDSDPERVLNGIWDEQSAKVKEHWEAEAAKRAPVIENQDGFVHGLRALIQSCLQSGLLGRGGVAVVSCFDREQSDVEGKLKSETAVFNDWWDPGFDISDSEMVTLGDSIASKFHTHLEEVVKQTDLNSLQLNTTFPMDSEGNARFLFVNEETINASDARAMLIDWFKMQWVESGRKGPVRYTDIEKQPNDYYASINLPFGMKISNPSTDSKAMSGKEARDLACHFAEYFGVGGRVFSFLPPKGLSDAKVASNGNDNDNDNKLATIPEGDGDEETVEEDEQEKRSREKDKACNSKEDSEDDLDSDSDSDSGDDSDSDSEGSRKPLGPGKQVEASTKGQTSQREELPDEDEDDPAKEWDVWGGIEKGLHEHEPAGAGNGKGREWAYGGGEEEDGKSEGVRVGVVENGMEVDEEEVSAPPATIPAVENDEEYQTPIANSANNIDNVPKKGQKRPSMTEAAVPRTTRSRVQAQGSASIDALPARAKRVAAGTSAARTSAQYGLKRNGGRDWDASVPDAHAAERSGTSDKRKIAPTRVQGPRGSPEQEDDADDEYDNIFDDLDEATIEKISRIEEAQQRKQEEQRTAAWFKKPKYMSKWMYKFFRDEVQPITHAKSGRSYVAHPIFLQNKTHTPPSLWIHPPLPMYLPSMLNKAIERDELVANQHTSLLKAQQLSIDDSHKIVKHMIQEDGVVVHGSLWTAMTPYYIRSQALCLTKSHEERLGPLAGVAKSLRALGYQDPEVSFTGDPVKDKRLIYSVYPKAAHNTPVAAAYGLEPFKFNVKATVLSTVAAVDAVLSPLVEMIGPDNLDSSMRPDTSLCLSIDAEWNISCSIGVSILQLAPHTDPEAVYIIPVS</sequence>
<feature type="compositionally biased region" description="Basic and acidic residues" evidence="1">
    <location>
        <begin position="500"/>
        <end position="515"/>
    </location>
</feature>
<feature type="region of interest" description="Disordered" evidence="1">
    <location>
        <begin position="20"/>
        <end position="73"/>
    </location>
</feature>
<feature type="compositionally biased region" description="Polar residues" evidence="1">
    <location>
        <begin position="652"/>
        <end position="661"/>
    </location>
</feature>
<feature type="compositionally biased region" description="Basic and acidic residues" evidence="1">
    <location>
        <begin position="735"/>
        <end position="747"/>
    </location>
</feature>
<keyword evidence="3" id="KW-1185">Reference proteome</keyword>
<evidence type="ECO:0000256" key="1">
    <source>
        <dbReference type="SAM" id="MobiDB-lite"/>
    </source>
</evidence>
<feature type="compositionally biased region" description="Acidic residues" evidence="1">
    <location>
        <begin position="516"/>
        <end position="537"/>
    </location>
</feature>
<feature type="compositionally biased region" description="Polar residues" evidence="1">
    <location>
        <begin position="20"/>
        <end position="37"/>
    </location>
</feature>
<name>A0ABR3FHN3_9AGAR</name>
<organism evidence="2 3">
    <name type="scientific">Marasmius crinis-equi</name>
    <dbReference type="NCBI Taxonomy" id="585013"/>
    <lineage>
        <taxon>Eukaryota</taxon>
        <taxon>Fungi</taxon>
        <taxon>Dikarya</taxon>
        <taxon>Basidiomycota</taxon>
        <taxon>Agaricomycotina</taxon>
        <taxon>Agaricomycetes</taxon>
        <taxon>Agaricomycetidae</taxon>
        <taxon>Agaricales</taxon>
        <taxon>Marasmiineae</taxon>
        <taxon>Marasmiaceae</taxon>
        <taxon>Marasmius</taxon>
    </lineage>
</organism>
<evidence type="ECO:0000313" key="2">
    <source>
        <dbReference type="EMBL" id="KAL0574869.1"/>
    </source>
</evidence>
<feature type="region of interest" description="Disordered" evidence="1">
    <location>
        <begin position="146"/>
        <end position="178"/>
    </location>
</feature>
<feature type="compositionally biased region" description="Basic and acidic residues" evidence="1">
    <location>
        <begin position="64"/>
        <end position="73"/>
    </location>
</feature>
<feature type="region of interest" description="Disordered" evidence="1">
    <location>
        <begin position="469"/>
        <end position="769"/>
    </location>
</feature>
<feature type="compositionally biased region" description="Low complexity" evidence="1">
    <location>
        <begin position="156"/>
        <end position="170"/>
    </location>
</feature>
<dbReference type="Proteomes" id="UP001465976">
    <property type="component" value="Unassembled WGS sequence"/>
</dbReference>